<comment type="similarity">
    <text evidence="1 6 7">Belongs to the complex I 49 kDa subunit family.</text>
</comment>
<keyword evidence="10" id="KW-1185">Reference proteome</keyword>
<evidence type="ECO:0000256" key="2">
    <source>
        <dbReference type="ARBA" id="ARBA00022448"/>
    </source>
</evidence>
<dbReference type="GO" id="GO:0005886">
    <property type="term" value="C:plasma membrane"/>
    <property type="evidence" value="ECO:0007669"/>
    <property type="project" value="UniProtKB-SubCell"/>
</dbReference>
<comment type="subcellular location">
    <subcellularLocation>
        <location evidence="6">Cell membrane</location>
        <topology evidence="6">Peripheral membrane protein</topology>
        <orientation evidence="6">Cytoplasmic side</orientation>
    </subcellularLocation>
</comment>
<keyword evidence="2 6" id="KW-0813">Transport</keyword>
<keyword evidence="6" id="KW-0472">Membrane</keyword>
<evidence type="ECO:0000256" key="3">
    <source>
        <dbReference type="ARBA" id="ARBA00022719"/>
    </source>
</evidence>
<dbReference type="EC" id="7.1.1.-" evidence="6"/>
<protein>
    <recommendedName>
        <fullName evidence="6">NADH-quinone oxidoreductase subunit D</fullName>
        <ecNumber evidence="6">7.1.1.-</ecNumber>
    </recommendedName>
    <alternativeName>
        <fullName evidence="6">NADH dehydrogenase I subunit D</fullName>
    </alternativeName>
    <alternativeName>
        <fullName evidence="6">NDH-1 subunit D</fullName>
    </alternativeName>
</protein>
<keyword evidence="3 6" id="KW-0874">Quinone</keyword>
<dbReference type="NCBIfam" id="NF004739">
    <property type="entry name" value="PRK06075.1"/>
    <property type="match status" value="1"/>
</dbReference>
<name>U2QDL2_9ACTN</name>
<keyword evidence="9" id="KW-0560">Oxidoreductase</keyword>
<dbReference type="InterPro" id="IPR029014">
    <property type="entry name" value="NiFe-Hase_large"/>
</dbReference>
<dbReference type="GO" id="GO:0048038">
    <property type="term" value="F:quinone binding"/>
    <property type="evidence" value="ECO:0007669"/>
    <property type="project" value="UniProtKB-KW"/>
</dbReference>
<dbReference type="InterPro" id="IPR014029">
    <property type="entry name" value="NADH_UbQ_OxRdtase_49kDa_CS"/>
</dbReference>
<dbReference type="EMBL" id="ACVN02000214">
    <property type="protein sequence ID" value="ERK54496.1"/>
    <property type="molecule type" value="Genomic_DNA"/>
</dbReference>
<comment type="subunit">
    <text evidence="6">NDH-1 is composed of 14 different subunits. Subunits NuoB, C, D, E, F, and G constitute the peripheral sector of the complex.</text>
</comment>
<dbReference type="Proteomes" id="UP000017052">
    <property type="component" value="Unassembled WGS sequence"/>
</dbReference>
<comment type="function">
    <text evidence="6">NDH-1 shuttles electrons from NADH, via FMN and iron-sulfur (Fe-S) centers, to quinones in the respiratory chain. The immediate electron acceptor for the enzyme in this species is believed to be a menaquinone. Couples the redox reaction to proton translocation (for every two electrons transferred, four hydrogen ions are translocated across the cytoplasmic membrane), and thus conserves the redox energy in a proton gradient.</text>
</comment>
<evidence type="ECO:0000256" key="6">
    <source>
        <dbReference type="HAMAP-Rule" id="MF_01358"/>
    </source>
</evidence>
<proteinExistence type="inferred from homology"/>
<dbReference type="Pfam" id="PF00346">
    <property type="entry name" value="Complex1_49kDa"/>
    <property type="match status" value="1"/>
</dbReference>
<dbReference type="InterPro" id="IPR001135">
    <property type="entry name" value="NADH_Q_OxRdtase_suD"/>
</dbReference>
<dbReference type="PANTHER" id="PTHR11993:SF10">
    <property type="entry name" value="NADH DEHYDROGENASE [UBIQUINONE] IRON-SULFUR PROTEIN 2, MITOCHONDRIAL"/>
    <property type="match status" value="1"/>
</dbReference>
<dbReference type="PANTHER" id="PTHR11993">
    <property type="entry name" value="NADH-UBIQUINONE OXIDOREDUCTASE 49 KDA SUBUNIT"/>
    <property type="match status" value="1"/>
</dbReference>
<evidence type="ECO:0000256" key="5">
    <source>
        <dbReference type="ARBA" id="ARBA00023027"/>
    </source>
</evidence>
<dbReference type="GO" id="GO:0051287">
    <property type="term" value="F:NAD binding"/>
    <property type="evidence" value="ECO:0007669"/>
    <property type="project" value="InterPro"/>
</dbReference>
<keyword evidence="4 6" id="KW-1278">Translocase</keyword>
<feature type="domain" description="NADH-quinone oxidoreductase subunit D" evidence="8">
    <location>
        <begin position="164"/>
        <end position="452"/>
    </location>
</feature>
<evidence type="ECO:0000313" key="9">
    <source>
        <dbReference type="EMBL" id="ERK54496.1"/>
    </source>
</evidence>
<keyword evidence="6" id="KW-1003">Cell membrane</keyword>
<dbReference type="GeneID" id="95360380"/>
<accession>U2QDL2</accession>
<evidence type="ECO:0000256" key="1">
    <source>
        <dbReference type="ARBA" id="ARBA00005769"/>
    </source>
</evidence>
<evidence type="ECO:0000259" key="8">
    <source>
        <dbReference type="Pfam" id="PF00346"/>
    </source>
</evidence>
<evidence type="ECO:0000256" key="4">
    <source>
        <dbReference type="ARBA" id="ARBA00022967"/>
    </source>
</evidence>
<dbReference type="PROSITE" id="PS00535">
    <property type="entry name" value="COMPLEX1_49K"/>
    <property type="match status" value="1"/>
</dbReference>
<dbReference type="AlphaFoldDB" id="U2QDL2"/>
<organism evidence="9 10">
    <name type="scientific">Propionibacterium acidifaciens F0233</name>
    <dbReference type="NCBI Taxonomy" id="553198"/>
    <lineage>
        <taxon>Bacteria</taxon>
        <taxon>Bacillati</taxon>
        <taxon>Actinomycetota</taxon>
        <taxon>Actinomycetes</taxon>
        <taxon>Propionibacteriales</taxon>
        <taxon>Propionibacteriaceae</taxon>
        <taxon>Propionibacterium</taxon>
    </lineage>
</organism>
<evidence type="ECO:0000256" key="7">
    <source>
        <dbReference type="RuleBase" id="RU003685"/>
    </source>
</evidence>
<reference evidence="9" key="1">
    <citation type="submission" date="2013-08" db="EMBL/GenBank/DDBJ databases">
        <authorList>
            <person name="Durkin A.S."/>
            <person name="Haft D.R."/>
            <person name="McCorrison J."/>
            <person name="Torralba M."/>
            <person name="Gillis M."/>
            <person name="Haft D.H."/>
            <person name="Methe B."/>
            <person name="Sutton G."/>
            <person name="Nelson K.E."/>
        </authorList>
    </citation>
    <scope>NUCLEOTIDE SEQUENCE [LARGE SCALE GENOMIC DNA]</scope>
    <source>
        <strain evidence="9">F0233</strain>
    </source>
</reference>
<keyword evidence="5 6" id="KW-0520">NAD</keyword>
<sequence>MSQTENRTGAEDLFAGPDDECVDAAYLANGADWDQIVEAQRESTDETIVINVGPQHPSTHGVMRLVMELDGETVVSVRPSIGFLHTGIEKNMEYRSWTQGSAFATRCNYVAGIFNEAAYSLAVERLLGVTDDMPPRAGQLRVLMMEVNRIASHLTGVGAGGLELGATSVQEVCLRERERVLDFTEAVTGLRMNNAYVRPGGVENDLPDDGLDLLDELLRQLRRNLPEIGQFTLQNPIFKNRLQNVARMDLSQCMMLNASGPVLRSTGYPWDLRRTEPYCGYENYEFDVCTASSMDAYGRWVIRLDEMDQSVRILEQVRDALASTKGEPYRIEDPELRWPSELTVAADGQGNSNEHVRHIMGESMEGLIHHFKVVSQGFHVPAGEVYVPIEAPAGELGWHLVSDGGTRPYRAHLRDPGFNHVQSIPIMAEGGMLSDSIMGIASLDPVMGGVDR</sequence>
<dbReference type="GO" id="GO:0050136">
    <property type="term" value="F:NADH dehydrogenase (quinone) (non-electrogenic) activity"/>
    <property type="evidence" value="ECO:0007669"/>
    <property type="project" value="UniProtKB-UniRule"/>
</dbReference>
<dbReference type="InterPro" id="IPR022885">
    <property type="entry name" value="NDH1_su_D/H"/>
</dbReference>
<dbReference type="Gene3D" id="1.10.645.10">
    <property type="entry name" value="Cytochrome-c3 Hydrogenase, chain B"/>
    <property type="match status" value="1"/>
</dbReference>
<dbReference type="HAMAP" id="MF_01358">
    <property type="entry name" value="NDH1_NuoD"/>
    <property type="match status" value="1"/>
</dbReference>
<dbReference type="SUPFAM" id="SSF56762">
    <property type="entry name" value="HydB/Nqo4-like"/>
    <property type="match status" value="1"/>
</dbReference>
<gene>
    <name evidence="6 9" type="primary">nuoD</name>
    <name evidence="9" type="ORF">HMPREF0682_1457</name>
</gene>
<dbReference type="OrthoDB" id="9801496at2"/>
<dbReference type="RefSeq" id="WP_021797944.1">
    <property type="nucleotide sequence ID" value="NZ_ACVN02000214.1"/>
</dbReference>
<evidence type="ECO:0000313" key="10">
    <source>
        <dbReference type="Proteomes" id="UP000017052"/>
    </source>
</evidence>
<dbReference type="NCBIfam" id="TIGR01962">
    <property type="entry name" value="NuoD"/>
    <property type="match status" value="1"/>
</dbReference>
<comment type="catalytic activity">
    <reaction evidence="6">
        <text>a quinone + NADH + 5 H(+)(in) = a quinol + NAD(+) + 4 H(+)(out)</text>
        <dbReference type="Rhea" id="RHEA:57888"/>
        <dbReference type="ChEBI" id="CHEBI:15378"/>
        <dbReference type="ChEBI" id="CHEBI:24646"/>
        <dbReference type="ChEBI" id="CHEBI:57540"/>
        <dbReference type="ChEBI" id="CHEBI:57945"/>
        <dbReference type="ChEBI" id="CHEBI:132124"/>
    </reaction>
</comment>
<comment type="caution">
    <text evidence="9">The sequence shown here is derived from an EMBL/GenBank/DDBJ whole genome shotgun (WGS) entry which is preliminary data.</text>
</comment>